<dbReference type="EMBL" id="CP036318">
    <property type="protein sequence ID" value="QDV58909.1"/>
    <property type="molecule type" value="Genomic_DNA"/>
</dbReference>
<evidence type="ECO:0008006" key="3">
    <source>
        <dbReference type="Google" id="ProtNLM"/>
    </source>
</evidence>
<evidence type="ECO:0000313" key="1">
    <source>
        <dbReference type="EMBL" id="QDV58909.1"/>
    </source>
</evidence>
<protein>
    <recommendedName>
        <fullName evidence="3">DUF1579 domain-containing protein</fullName>
    </recommendedName>
</protein>
<dbReference type="Pfam" id="PF07617">
    <property type="entry name" value="DUF1579"/>
    <property type="match status" value="1"/>
</dbReference>
<dbReference type="AlphaFoldDB" id="A0A518J0P5"/>
<evidence type="ECO:0000313" key="2">
    <source>
        <dbReference type="Proteomes" id="UP000316770"/>
    </source>
</evidence>
<accession>A0A518J0P5</accession>
<dbReference type="InterPro" id="IPR011473">
    <property type="entry name" value="DUF1579"/>
</dbReference>
<reference evidence="1 2" key="1">
    <citation type="submission" date="2019-02" db="EMBL/GenBank/DDBJ databases">
        <title>Deep-cultivation of Planctomycetes and their phenomic and genomic characterization uncovers novel biology.</title>
        <authorList>
            <person name="Wiegand S."/>
            <person name="Jogler M."/>
            <person name="Boedeker C."/>
            <person name="Pinto D."/>
            <person name="Vollmers J."/>
            <person name="Rivas-Marin E."/>
            <person name="Kohn T."/>
            <person name="Peeters S.H."/>
            <person name="Heuer A."/>
            <person name="Rast P."/>
            <person name="Oberbeckmann S."/>
            <person name="Bunk B."/>
            <person name="Jeske O."/>
            <person name="Meyerdierks A."/>
            <person name="Storesund J.E."/>
            <person name="Kallscheuer N."/>
            <person name="Luecker S."/>
            <person name="Lage O.M."/>
            <person name="Pohl T."/>
            <person name="Merkel B.J."/>
            <person name="Hornburger P."/>
            <person name="Mueller R.-W."/>
            <person name="Bruemmer F."/>
            <person name="Labrenz M."/>
            <person name="Spormann A.M."/>
            <person name="Op den Camp H."/>
            <person name="Overmann J."/>
            <person name="Amann R."/>
            <person name="Jetten M.S.M."/>
            <person name="Mascher T."/>
            <person name="Medema M.H."/>
            <person name="Devos D.P."/>
            <person name="Kaster A.-K."/>
            <person name="Ovreas L."/>
            <person name="Rohde M."/>
            <person name="Galperin M.Y."/>
            <person name="Jogler C."/>
        </authorList>
    </citation>
    <scope>NUCLEOTIDE SEQUENCE [LARGE SCALE GENOMIC DNA]</scope>
    <source>
        <strain evidence="1 2">Mal33</strain>
    </source>
</reference>
<proteinExistence type="predicted"/>
<dbReference type="RefSeq" id="WP_145289750.1">
    <property type="nucleotide sequence ID" value="NZ_CP036318.1"/>
</dbReference>
<gene>
    <name evidence="1" type="ORF">Mal33_49340</name>
</gene>
<sequence>MFAKPQQEHRWLDRLVGNWAFEHHCEMPDGTKSATEGKMVCRSLEGMWLICESSGIFDDGQPWSSIMTLGFDVKQNRYVGSFIGSMMSNLWLYQGDLDDAGKRLPLQSIGPTFAGTGTCKYRDTIEIVDADNWLFTSELQTEAGEWVKFMDAPHRRV</sequence>
<keyword evidence="2" id="KW-1185">Reference proteome</keyword>
<dbReference type="Proteomes" id="UP000316770">
    <property type="component" value="Chromosome"/>
</dbReference>
<organism evidence="1 2">
    <name type="scientific">Rosistilla oblonga</name>
    <dbReference type="NCBI Taxonomy" id="2527990"/>
    <lineage>
        <taxon>Bacteria</taxon>
        <taxon>Pseudomonadati</taxon>
        <taxon>Planctomycetota</taxon>
        <taxon>Planctomycetia</taxon>
        <taxon>Pirellulales</taxon>
        <taxon>Pirellulaceae</taxon>
        <taxon>Rosistilla</taxon>
    </lineage>
</organism>
<name>A0A518J0P5_9BACT</name>